<dbReference type="Proteomes" id="UP001161390">
    <property type="component" value="Unassembled WGS sequence"/>
</dbReference>
<sequence length="208" mass="22708">MSFDPRLVDLVMRLRSRGISDANTLRAVEQVPRKAFIAPDLFEQAYADIALPIACGQQVSAPMTTALMMQVLAVTDQSKVLEIGSGSGWMSGMLSRICRRVYAVERYVSLVGEAEATLLAMGLRNVEIRHGDGRYGWPGQAPFDRIVLGCAVRAVPDKVMDQLAPNGRLVAVVDGVLTLHEKARKHVTETEIMPLSLTMIEAGKSKTL</sequence>
<reference evidence="12" key="1">
    <citation type="journal article" date="2014" name="Int. J. Syst. Evol. Microbiol.">
        <title>Complete genome of a new Firmicutes species belonging to the dominant human colonic microbiota ('Ruminococcus bicirculans') reveals two chromosomes and a selective capacity to utilize plant glucans.</title>
        <authorList>
            <consortium name="NISC Comparative Sequencing Program"/>
            <person name="Wegmann U."/>
            <person name="Louis P."/>
            <person name="Goesmann A."/>
            <person name="Henrissat B."/>
            <person name="Duncan S.H."/>
            <person name="Flint H.J."/>
        </authorList>
    </citation>
    <scope>NUCLEOTIDE SEQUENCE</scope>
    <source>
        <strain evidence="12">NBRC 108216</strain>
    </source>
</reference>
<gene>
    <name evidence="12" type="primary">pcm</name>
    <name evidence="12" type="ORF">GCM10007854_11080</name>
</gene>
<comment type="subcellular location">
    <subcellularLocation>
        <location evidence="1">Cytoplasm</location>
    </subcellularLocation>
</comment>
<comment type="similarity">
    <text evidence="2">Belongs to the methyltransferase superfamily. L-isoaspartyl/D-aspartyl protein methyltransferase family.</text>
</comment>
<evidence type="ECO:0000256" key="4">
    <source>
        <dbReference type="ARBA" id="ARBA00013346"/>
    </source>
</evidence>
<dbReference type="InterPro" id="IPR000682">
    <property type="entry name" value="PCMT"/>
</dbReference>
<keyword evidence="13" id="KW-1185">Reference proteome</keyword>
<dbReference type="SUPFAM" id="SSF53335">
    <property type="entry name" value="S-adenosyl-L-methionine-dependent methyltransferases"/>
    <property type="match status" value="1"/>
</dbReference>
<evidence type="ECO:0000313" key="12">
    <source>
        <dbReference type="EMBL" id="GLQ20153.1"/>
    </source>
</evidence>
<dbReference type="EC" id="2.1.1.77" evidence="3"/>
<dbReference type="Pfam" id="PF01135">
    <property type="entry name" value="PCMT"/>
    <property type="match status" value="1"/>
</dbReference>
<proteinExistence type="inferred from homology"/>
<keyword evidence="7" id="KW-0808">Transferase</keyword>
<dbReference type="PANTHER" id="PTHR11579:SF0">
    <property type="entry name" value="PROTEIN-L-ISOASPARTATE(D-ASPARTATE) O-METHYLTRANSFERASE"/>
    <property type="match status" value="1"/>
</dbReference>
<evidence type="ECO:0000256" key="1">
    <source>
        <dbReference type="ARBA" id="ARBA00004496"/>
    </source>
</evidence>
<dbReference type="EMBL" id="BSNJ01000002">
    <property type="protein sequence ID" value="GLQ20153.1"/>
    <property type="molecule type" value="Genomic_DNA"/>
</dbReference>
<dbReference type="InterPro" id="IPR029063">
    <property type="entry name" value="SAM-dependent_MTases_sf"/>
</dbReference>
<organism evidence="12 13">
    <name type="scientific">Algimonas porphyrae</name>
    <dbReference type="NCBI Taxonomy" id="1128113"/>
    <lineage>
        <taxon>Bacteria</taxon>
        <taxon>Pseudomonadati</taxon>
        <taxon>Pseudomonadota</taxon>
        <taxon>Alphaproteobacteria</taxon>
        <taxon>Maricaulales</taxon>
        <taxon>Robiginitomaculaceae</taxon>
        <taxon>Algimonas</taxon>
    </lineage>
</organism>
<evidence type="ECO:0000313" key="13">
    <source>
        <dbReference type="Proteomes" id="UP001161390"/>
    </source>
</evidence>
<keyword evidence="5" id="KW-0963">Cytoplasm</keyword>
<comment type="caution">
    <text evidence="12">The sequence shown here is derived from an EMBL/GenBank/DDBJ whole genome shotgun (WGS) entry which is preliminary data.</text>
</comment>
<dbReference type="PROSITE" id="PS01279">
    <property type="entry name" value="PCMT"/>
    <property type="match status" value="1"/>
</dbReference>
<evidence type="ECO:0000256" key="3">
    <source>
        <dbReference type="ARBA" id="ARBA00011890"/>
    </source>
</evidence>
<dbReference type="CDD" id="cd02440">
    <property type="entry name" value="AdoMet_MTases"/>
    <property type="match status" value="1"/>
</dbReference>
<protein>
    <recommendedName>
        <fullName evidence="4">Protein-L-isoaspartate O-methyltransferase</fullName>
        <ecNumber evidence="3">2.1.1.77</ecNumber>
    </recommendedName>
    <alternativeName>
        <fullName evidence="11">L-isoaspartyl protein carboxyl methyltransferase</fullName>
    </alternativeName>
    <alternativeName>
        <fullName evidence="9">Protein L-isoaspartyl methyltransferase</fullName>
    </alternativeName>
    <alternativeName>
        <fullName evidence="10">Protein-beta-aspartate methyltransferase</fullName>
    </alternativeName>
</protein>
<dbReference type="NCBIfam" id="NF001453">
    <property type="entry name" value="PRK00312.1"/>
    <property type="match status" value="1"/>
</dbReference>
<dbReference type="PANTHER" id="PTHR11579">
    <property type="entry name" value="PROTEIN-L-ISOASPARTATE O-METHYLTRANSFERASE"/>
    <property type="match status" value="1"/>
</dbReference>
<evidence type="ECO:0000256" key="10">
    <source>
        <dbReference type="ARBA" id="ARBA00031323"/>
    </source>
</evidence>
<name>A0ABQ5V003_9PROT</name>
<evidence type="ECO:0000256" key="2">
    <source>
        <dbReference type="ARBA" id="ARBA00005369"/>
    </source>
</evidence>
<keyword evidence="6" id="KW-0489">Methyltransferase</keyword>
<evidence type="ECO:0000256" key="11">
    <source>
        <dbReference type="ARBA" id="ARBA00031350"/>
    </source>
</evidence>
<evidence type="ECO:0000256" key="8">
    <source>
        <dbReference type="ARBA" id="ARBA00022691"/>
    </source>
</evidence>
<evidence type="ECO:0000256" key="9">
    <source>
        <dbReference type="ARBA" id="ARBA00030757"/>
    </source>
</evidence>
<evidence type="ECO:0000256" key="6">
    <source>
        <dbReference type="ARBA" id="ARBA00022603"/>
    </source>
</evidence>
<evidence type="ECO:0000256" key="7">
    <source>
        <dbReference type="ARBA" id="ARBA00022679"/>
    </source>
</evidence>
<dbReference type="RefSeq" id="WP_284370463.1">
    <property type="nucleotide sequence ID" value="NZ_BSNJ01000002.1"/>
</dbReference>
<keyword evidence="8" id="KW-0949">S-adenosyl-L-methionine</keyword>
<reference evidence="12" key="2">
    <citation type="submission" date="2023-01" db="EMBL/GenBank/DDBJ databases">
        <title>Draft genome sequence of Algimonas porphyrae strain NBRC 108216.</title>
        <authorList>
            <person name="Sun Q."/>
            <person name="Mori K."/>
        </authorList>
    </citation>
    <scope>NUCLEOTIDE SEQUENCE</scope>
    <source>
        <strain evidence="12">NBRC 108216</strain>
    </source>
</reference>
<evidence type="ECO:0000256" key="5">
    <source>
        <dbReference type="ARBA" id="ARBA00022490"/>
    </source>
</evidence>
<accession>A0ABQ5V003</accession>
<dbReference type="Gene3D" id="3.40.50.150">
    <property type="entry name" value="Vaccinia Virus protein VP39"/>
    <property type="match status" value="1"/>
</dbReference>